<evidence type="ECO:0000313" key="3">
    <source>
        <dbReference type="Proteomes" id="UP000004295"/>
    </source>
</evidence>
<dbReference type="RefSeq" id="WP_004335320.1">
    <property type="nucleotide sequence ID" value="NZ_ACNN01000036.1"/>
</dbReference>
<name>C3JCZ9_POREA</name>
<dbReference type="eggNOG" id="COG0457">
    <property type="taxonomic scope" value="Bacteria"/>
</dbReference>
<sequence length="456" mass="50848">MKGLKCIIFSATLLASSLVALAQTGIASGTPYGSGQDSIRCRENISLFSTYVKSESYTDAYEFWKKAYAECPGSSKNIYISGVKILNWQIQQETDPAKRAAKLEELMKLYDDRAKYFGDDPRYGLDWITASKVTDYLQIVPKEKVDYDKIYGWTKPVIEKIGGDTDAKVVYFNVYSSLNKAIGNEAWHQQYINDYMSGNDIMEKAVEAAEATGDTVRIEYVRSLKGQLDMLFVQSGLAKCDMLVKIYGKDLEANKENIAFLQAMLDMFRNADCEKDPLYFKASKYLFAIKPTAASALGLAKEAMSANKNAEATEFLNKAISLTSDKNIKASCYYTLAVMSMNARQYSQSRAYCQKAMAENPSMGSPLILIAKMYAATASSIFPGDALKQRCVFYLVLDKLERARSIDSRVAGEAASLIAQYRRHLPSSSDVFMHPELDKGKSFYVGGWIGESTTIR</sequence>
<comment type="caution">
    <text evidence="2">The sequence shown here is derived from an EMBL/GenBank/DDBJ whole genome shotgun (WGS) entry which is preliminary data.</text>
</comment>
<keyword evidence="3" id="KW-1185">Reference proteome</keyword>
<dbReference type="SUPFAM" id="SSF48452">
    <property type="entry name" value="TPR-like"/>
    <property type="match status" value="1"/>
</dbReference>
<keyword evidence="1" id="KW-0732">Signal</keyword>
<dbReference type="AlphaFoldDB" id="C3JCZ9"/>
<dbReference type="GeneID" id="93365413"/>
<gene>
    <name evidence="2" type="ORF">POREN0001_0686</name>
</gene>
<dbReference type="SMART" id="SM00028">
    <property type="entry name" value="TPR"/>
    <property type="match status" value="2"/>
</dbReference>
<reference evidence="2 3" key="1">
    <citation type="submission" date="2009-04" db="EMBL/GenBank/DDBJ databases">
        <authorList>
            <person name="Sebastian Y."/>
            <person name="Madupu R."/>
            <person name="Durkin A.S."/>
            <person name="Torralba M."/>
            <person name="Methe B."/>
            <person name="Sutton G.G."/>
            <person name="Strausberg R.L."/>
            <person name="Nelson K.E."/>
        </authorList>
    </citation>
    <scope>NUCLEOTIDE SEQUENCE [LARGE SCALE GENOMIC DNA]</scope>
    <source>
        <strain evidence="3">ATCC 35406 / BCRC 14492 / JCM 8526 / NCTC 13058 / HG 370</strain>
    </source>
</reference>
<feature type="chain" id="PRO_5002928074" evidence="1">
    <location>
        <begin position="23"/>
        <end position="456"/>
    </location>
</feature>
<evidence type="ECO:0000313" key="2">
    <source>
        <dbReference type="EMBL" id="EEN81943.1"/>
    </source>
</evidence>
<dbReference type="EMBL" id="ACNN01000036">
    <property type="protein sequence ID" value="EEN81943.1"/>
    <property type="molecule type" value="Genomic_DNA"/>
</dbReference>
<protein>
    <submittedName>
        <fullName evidence="2">Tetratricopeptide repeat protein</fullName>
    </submittedName>
</protein>
<dbReference type="Proteomes" id="UP000004295">
    <property type="component" value="Unassembled WGS sequence"/>
</dbReference>
<evidence type="ECO:0000256" key="1">
    <source>
        <dbReference type="SAM" id="SignalP"/>
    </source>
</evidence>
<organism evidence="2 3">
    <name type="scientific">Porphyromonas endodontalis (strain ATCC 35406 / DSM 24491 / JCM 8526 / CCUG 16442 / BCRC 14492 / NCTC 13058 / HG 370)</name>
    <name type="common">Bacteroides endodontalis</name>
    <dbReference type="NCBI Taxonomy" id="553175"/>
    <lineage>
        <taxon>Bacteria</taxon>
        <taxon>Pseudomonadati</taxon>
        <taxon>Bacteroidota</taxon>
        <taxon>Bacteroidia</taxon>
        <taxon>Bacteroidales</taxon>
        <taxon>Porphyromonadaceae</taxon>
        <taxon>Porphyromonas</taxon>
    </lineage>
</organism>
<dbReference type="InterPro" id="IPR019734">
    <property type="entry name" value="TPR_rpt"/>
</dbReference>
<dbReference type="InterPro" id="IPR011990">
    <property type="entry name" value="TPR-like_helical_dom_sf"/>
</dbReference>
<accession>C3JCZ9</accession>
<dbReference type="STRING" id="553175.POREN0001_0686"/>
<feature type="signal peptide" evidence="1">
    <location>
        <begin position="1"/>
        <end position="22"/>
    </location>
</feature>
<proteinExistence type="predicted"/>
<dbReference type="Gene3D" id="1.25.40.10">
    <property type="entry name" value="Tetratricopeptide repeat domain"/>
    <property type="match status" value="1"/>
</dbReference>